<dbReference type="GO" id="GO:0080043">
    <property type="term" value="F:quercetin 3-O-glucosyltransferase activity"/>
    <property type="evidence" value="ECO:0007669"/>
    <property type="project" value="TreeGrafter"/>
</dbReference>
<comment type="similarity">
    <text evidence="1">Belongs to the UDP-glycosyltransferase family.</text>
</comment>
<keyword evidence="3" id="KW-1185">Reference proteome</keyword>
<name>A0A2P6PK13_ROSCH</name>
<accession>A0A2P6PK13</accession>
<protein>
    <submittedName>
        <fullName evidence="2">Putative UDP-glucuronosyl/UDP-glucosyltransferase</fullName>
    </submittedName>
</protein>
<dbReference type="Gramene" id="PRQ22264">
    <property type="protein sequence ID" value="PRQ22264"/>
    <property type="gene ID" value="RchiOBHm_Chr6g0248391"/>
</dbReference>
<evidence type="ECO:0000313" key="2">
    <source>
        <dbReference type="EMBL" id="PRQ22264.1"/>
    </source>
</evidence>
<proteinExistence type="inferred from homology"/>
<dbReference type="SUPFAM" id="SSF53756">
    <property type="entry name" value="UDP-Glycosyltransferase/glycogen phosphorylase"/>
    <property type="match status" value="1"/>
</dbReference>
<dbReference type="EMBL" id="PDCK01000044">
    <property type="protein sequence ID" value="PRQ22264.1"/>
    <property type="molecule type" value="Genomic_DNA"/>
</dbReference>
<dbReference type="PANTHER" id="PTHR11926">
    <property type="entry name" value="GLUCOSYL/GLUCURONOSYL TRANSFERASES"/>
    <property type="match status" value="1"/>
</dbReference>
<sequence length="199" mass="22469">MEKEHRAYKSHCLVLPYPSQGHINPLFQFSKLLDHKQIKVTLVTTRFTSKTMHRGSSGIELETISDGYDEGWRDKAESIQAYIERFWQVGPETLTELLEKLSSSGCPVDCIVYDSVMPWALDVAKKFGIVGAAFFTQSCVVDNIYYHVNKGLLKLPLSESETSLPGMPPLRPVDFPSFMYDLGSYPAYFDVVLGQFSNV</sequence>
<dbReference type="Gene3D" id="3.40.50.2000">
    <property type="entry name" value="Glycogen Phosphorylase B"/>
    <property type="match status" value="1"/>
</dbReference>
<dbReference type="PANTHER" id="PTHR11926:SF1540">
    <property type="entry name" value="GLYCOSYLTRANSFERASE"/>
    <property type="match status" value="1"/>
</dbReference>
<organism evidence="2 3">
    <name type="scientific">Rosa chinensis</name>
    <name type="common">China rose</name>
    <dbReference type="NCBI Taxonomy" id="74649"/>
    <lineage>
        <taxon>Eukaryota</taxon>
        <taxon>Viridiplantae</taxon>
        <taxon>Streptophyta</taxon>
        <taxon>Embryophyta</taxon>
        <taxon>Tracheophyta</taxon>
        <taxon>Spermatophyta</taxon>
        <taxon>Magnoliopsida</taxon>
        <taxon>eudicotyledons</taxon>
        <taxon>Gunneridae</taxon>
        <taxon>Pentapetalae</taxon>
        <taxon>rosids</taxon>
        <taxon>fabids</taxon>
        <taxon>Rosales</taxon>
        <taxon>Rosaceae</taxon>
        <taxon>Rosoideae</taxon>
        <taxon>Rosoideae incertae sedis</taxon>
        <taxon>Rosa</taxon>
    </lineage>
</organism>
<dbReference type="GO" id="GO:0080044">
    <property type="term" value="F:quercetin 7-O-glucosyltransferase activity"/>
    <property type="evidence" value="ECO:0007669"/>
    <property type="project" value="TreeGrafter"/>
</dbReference>
<evidence type="ECO:0000256" key="1">
    <source>
        <dbReference type="ARBA" id="ARBA00009995"/>
    </source>
</evidence>
<dbReference type="OMA" id="NILYHVH"/>
<dbReference type="Proteomes" id="UP000238479">
    <property type="component" value="Chromosome 6"/>
</dbReference>
<comment type="caution">
    <text evidence="2">The sequence shown here is derived from an EMBL/GenBank/DDBJ whole genome shotgun (WGS) entry which is preliminary data.</text>
</comment>
<gene>
    <name evidence="2" type="ORF">RchiOBHm_Chr6g0248391</name>
</gene>
<keyword evidence="2" id="KW-0808">Transferase</keyword>
<reference evidence="2 3" key="1">
    <citation type="journal article" date="2018" name="Nat. Genet.">
        <title>The Rosa genome provides new insights in the design of modern roses.</title>
        <authorList>
            <person name="Bendahmane M."/>
        </authorList>
    </citation>
    <scope>NUCLEOTIDE SEQUENCE [LARGE SCALE GENOMIC DNA]</scope>
    <source>
        <strain evidence="3">cv. Old Blush</strain>
    </source>
</reference>
<dbReference type="AlphaFoldDB" id="A0A2P6PK13"/>
<evidence type="ECO:0000313" key="3">
    <source>
        <dbReference type="Proteomes" id="UP000238479"/>
    </source>
</evidence>
<dbReference type="STRING" id="74649.A0A2P6PK13"/>